<dbReference type="GO" id="GO:0047444">
    <property type="term" value="F:N-acylneuraminate-9-phosphate synthase activity"/>
    <property type="evidence" value="ECO:0007669"/>
    <property type="project" value="TreeGrafter"/>
</dbReference>
<keyword evidence="3" id="KW-1185">Reference proteome</keyword>
<dbReference type="AlphaFoldDB" id="A0AA51R8N7"/>
<name>A0AA51R8N7_9BACT</name>
<dbReference type="PROSITE" id="PS50844">
    <property type="entry name" value="AFP_LIKE"/>
    <property type="match status" value="1"/>
</dbReference>
<dbReference type="RefSeq" id="WP_308356781.1">
    <property type="nucleotide sequence ID" value="NZ_CP129970.2"/>
</dbReference>
<dbReference type="Proteomes" id="UP001244443">
    <property type="component" value="Chromosome"/>
</dbReference>
<dbReference type="InterPro" id="IPR020007">
    <property type="entry name" value="NeuB/NeuA"/>
</dbReference>
<keyword evidence="2" id="KW-0808">Transferase</keyword>
<dbReference type="InterPro" id="IPR057736">
    <property type="entry name" value="SAF_PseI/NeuA/NeuB"/>
</dbReference>
<dbReference type="SUPFAM" id="SSF51269">
    <property type="entry name" value="AFP III-like domain"/>
    <property type="match status" value="1"/>
</dbReference>
<dbReference type="InterPro" id="IPR051690">
    <property type="entry name" value="PseI-like"/>
</dbReference>
<dbReference type="Pfam" id="PF08666">
    <property type="entry name" value="SAF"/>
    <property type="match status" value="1"/>
</dbReference>
<accession>A0AA51R8N7</accession>
<evidence type="ECO:0000313" key="2">
    <source>
        <dbReference type="EMBL" id="WMN06816.1"/>
    </source>
</evidence>
<reference evidence="2" key="1">
    <citation type="submission" date="2023-08" db="EMBL/GenBank/DDBJ databases">
        <title>Comparative genomics and taxonomic characterization of three novel marine species of genus Marivirga.</title>
        <authorList>
            <person name="Muhammad N."/>
            <person name="Kim S.-G."/>
        </authorList>
    </citation>
    <scope>NUCLEOTIDE SEQUENCE [LARGE SCALE GENOMIC DNA]</scope>
    <source>
        <strain evidence="2">ABR2-2</strain>
    </source>
</reference>
<organism evidence="2 3">
    <name type="scientific">Marivirga arenosa</name>
    <dbReference type="NCBI Taxonomy" id="3059076"/>
    <lineage>
        <taxon>Bacteria</taxon>
        <taxon>Pseudomonadati</taxon>
        <taxon>Bacteroidota</taxon>
        <taxon>Cytophagia</taxon>
        <taxon>Cytophagales</taxon>
        <taxon>Marivirgaceae</taxon>
        <taxon>Marivirga</taxon>
    </lineage>
</organism>
<gene>
    <name evidence="2" type="primary">neuB</name>
    <name evidence="2" type="ORF">QYS48_33835</name>
</gene>
<dbReference type="GO" id="GO:0050462">
    <property type="term" value="F:N-acetylneuraminate synthase activity"/>
    <property type="evidence" value="ECO:0007669"/>
    <property type="project" value="UniProtKB-EC"/>
</dbReference>
<evidence type="ECO:0000313" key="3">
    <source>
        <dbReference type="Proteomes" id="UP001244443"/>
    </source>
</evidence>
<dbReference type="SUPFAM" id="SSF51569">
    <property type="entry name" value="Aldolase"/>
    <property type="match status" value="1"/>
</dbReference>
<dbReference type="Gene3D" id="3.90.1210.10">
    <property type="entry name" value="Antifreeze-like/N-acetylneuraminic acid synthase C-terminal domain"/>
    <property type="match status" value="1"/>
</dbReference>
<evidence type="ECO:0000259" key="1">
    <source>
        <dbReference type="PROSITE" id="PS50844"/>
    </source>
</evidence>
<proteinExistence type="predicted"/>
<dbReference type="EC" id="2.5.1.56" evidence="2"/>
<dbReference type="GO" id="GO:0016051">
    <property type="term" value="P:carbohydrate biosynthetic process"/>
    <property type="evidence" value="ECO:0007669"/>
    <property type="project" value="InterPro"/>
</dbReference>
<protein>
    <submittedName>
        <fullName evidence="2">N-acetylneuraminate synthase</fullName>
        <ecNumber evidence="2">2.5.1.56</ecNumber>
    </submittedName>
</protein>
<dbReference type="EMBL" id="CP129970">
    <property type="protein sequence ID" value="WMN06816.1"/>
    <property type="molecule type" value="Genomic_DNA"/>
</dbReference>
<dbReference type="SMART" id="SM00858">
    <property type="entry name" value="SAF"/>
    <property type="match status" value="1"/>
</dbReference>
<dbReference type="PANTHER" id="PTHR42966">
    <property type="entry name" value="N-ACETYLNEURAMINATE SYNTHASE"/>
    <property type="match status" value="1"/>
</dbReference>
<dbReference type="InterPro" id="IPR013974">
    <property type="entry name" value="SAF"/>
</dbReference>
<sequence length="343" mass="38203">MIKPQRTIIIAEAGVNHNGDFEKAKQLVEVAAKAGADFVKFQTFKADKIVSKEAKKADYQSRNINDGDDSQYNMLKKLEMSEQWHFDLIEYAEKLGIKFLSTGFDEESIDFLDSLKPALFKIPSGEITNKPYIEHIASKKKPIVLSTGMATIDEIKDAVETIERIGVKRKDITVLHCNTEYPTPMEDVNLKAMLHIQKELGVEIGYSDHTLGIEVPTAAVALGAKVIEKHFTLDRNLPGPDHKASLEPDELVSMVKAIRNIEIAIAGSGIKEVSKSEVTNKKLGRKSIHIKNHIGKDQHLTEEDLIMLRPGDGISPMELESIIGKRAKKELDPGSKLSYSDLY</sequence>
<dbReference type="Pfam" id="PF03102">
    <property type="entry name" value="NeuB"/>
    <property type="match status" value="1"/>
</dbReference>
<dbReference type="Gene3D" id="3.20.20.70">
    <property type="entry name" value="Aldolase class I"/>
    <property type="match status" value="1"/>
</dbReference>
<dbReference type="CDD" id="cd11615">
    <property type="entry name" value="SAF_NeuB_like"/>
    <property type="match status" value="1"/>
</dbReference>
<dbReference type="NCBIfam" id="TIGR03569">
    <property type="entry name" value="NeuB_NnaB"/>
    <property type="match status" value="1"/>
</dbReference>
<feature type="domain" description="AFP-like" evidence="1">
    <location>
        <begin position="287"/>
        <end position="343"/>
    </location>
</feature>
<dbReference type="InterPro" id="IPR013132">
    <property type="entry name" value="PseI/NeuA/B-like_N"/>
</dbReference>
<dbReference type="InterPro" id="IPR006190">
    <property type="entry name" value="SAF_AFP_Neu5Ac"/>
</dbReference>
<dbReference type="PANTHER" id="PTHR42966:SF1">
    <property type="entry name" value="SIALIC ACID SYNTHASE"/>
    <property type="match status" value="1"/>
</dbReference>
<dbReference type="InterPro" id="IPR013785">
    <property type="entry name" value="Aldolase_TIM"/>
</dbReference>
<dbReference type="InterPro" id="IPR036732">
    <property type="entry name" value="AFP_Neu5c_C_sf"/>
</dbReference>